<gene>
    <name evidence="1" type="ORF">G7066_14000</name>
</gene>
<evidence type="ECO:0008006" key="3">
    <source>
        <dbReference type="Google" id="ProtNLM"/>
    </source>
</evidence>
<proteinExistence type="predicted"/>
<dbReference type="EMBL" id="CP049933">
    <property type="protein sequence ID" value="QIM19410.1"/>
    <property type="molecule type" value="Genomic_DNA"/>
</dbReference>
<protein>
    <recommendedName>
        <fullName evidence="3">Excreted virulence factor EspC, type VII ESX diderm</fullName>
    </recommendedName>
</protein>
<accession>A0ABX6K2M3</accession>
<keyword evidence="2" id="KW-1185">Reference proteome</keyword>
<dbReference type="RefSeq" id="WP_166331652.1">
    <property type="nucleotide sequence ID" value="NZ_CP049933.1"/>
</dbReference>
<organism evidence="1 2">
    <name type="scientific">Leucobacter coleopterorum</name>
    <dbReference type="NCBI Taxonomy" id="2714933"/>
    <lineage>
        <taxon>Bacteria</taxon>
        <taxon>Bacillati</taxon>
        <taxon>Actinomycetota</taxon>
        <taxon>Actinomycetes</taxon>
        <taxon>Micrococcales</taxon>
        <taxon>Microbacteriaceae</taxon>
        <taxon>Leucobacter</taxon>
    </lineage>
</organism>
<reference evidence="1 2" key="1">
    <citation type="submission" date="2020-03" db="EMBL/GenBank/DDBJ databases">
        <title>Leucobacter sp. nov., isolated from beetles.</title>
        <authorList>
            <person name="Hyun D.-W."/>
            <person name="Bae J.-W."/>
        </authorList>
    </citation>
    <scope>NUCLEOTIDE SEQUENCE [LARGE SCALE GENOMIC DNA]</scope>
    <source>
        <strain evidence="1 2">HDW9A</strain>
    </source>
</reference>
<evidence type="ECO:0000313" key="2">
    <source>
        <dbReference type="Proteomes" id="UP000503441"/>
    </source>
</evidence>
<name>A0ABX6K2M3_9MICO</name>
<evidence type="ECO:0000313" key="1">
    <source>
        <dbReference type="EMBL" id="QIM19410.1"/>
    </source>
</evidence>
<sequence length="100" mass="10257">MSGGKIDIDLAGIKNQLNTFSYIVGDLKGALSGFPTAADAGSASSELSAIGADLKAKAERVVFAEEGLSDLVLEVANDLLSGDEEAADVFKKLKDVLPDG</sequence>
<dbReference type="Proteomes" id="UP000503441">
    <property type="component" value="Chromosome"/>
</dbReference>